<comment type="caution">
    <text evidence="3">The sequence shown here is derived from an EMBL/GenBank/DDBJ whole genome shotgun (WGS) entry which is preliminary data.</text>
</comment>
<feature type="domain" description="Histidine kinase/HSP90-like ATPase" evidence="2">
    <location>
        <begin position="14"/>
        <end position="124"/>
    </location>
</feature>
<name>A0A3M8WCF0_9ACTN</name>
<dbReference type="PANTHER" id="PTHR35526:SF3">
    <property type="entry name" value="ANTI-SIGMA-F FACTOR RSBW"/>
    <property type="match status" value="1"/>
</dbReference>
<keyword evidence="1" id="KW-0723">Serine/threonine-protein kinase</keyword>
<proteinExistence type="predicted"/>
<dbReference type="PANTHER" id="PTHR35526">
    <property type="entry name" value="ANTI-SIGMA-F FACTOR RSBW-RELATED"/>
    <property type="match status" value="1"/>
</dbReference>
<evidence type="ECO:0000259" key="2">
    <source>
        <dbReference type="Pfam" id="PF13581"/>
    </source>
</evidence>
<dbReference type="CDD" id="cd16936">
    <property type="entry name" value="HATPase_RsbW-like"/>
    <property type="match status" value="1"/>
</dbReference>
<dbReference type="GO" id="GO:0005524">
    <property type="term" value="F:ATP binding"/>
    <property type="evidence" value="ECO:0007669"/>
    <property type="project" value="UniProtKB-KW"/>
</dbReference>
<accession>A0A3M8WCF0</accession>
<sequence length="137" mass="15086">MAEAAIREYRQELTAHPQDLKVLRWTVRAHLRHWGFDQLVEAATLGVNELLSNVDKHTESASCVLTLQRQPAGVRVTVSDTSTDLPVVRAPDWAAESGRGLVLLRELATSWGVKPTAEGKDVWFEIEISTTSGEPAA</sequence>
<keyword evidence="4" id="KW-1185">Reference proteome</keyword>
<protein>
    <submittedName>
        <fullName evidence="3">ATP-binding protein</fullName>
    </submittedName>
</protein>
<dbReference type="Gene3D" id="3.30.565.10">
    <property type="entry name" value="Histidine kinase-like ATPase, C-terminal domain"/>
    <property type="match status" value="1"/>
</dbReference>
<dbReference type="GO" id="GO:0004674">
    <property type="term" value="F:protein serine/threonine kinase activity"/>
    <property type="evidence" value="ECO:0007669"/>
    <property type="project" value="UniProtKB-KW"/>
</dbReference>
<organism evidence="3 4">
    <name type="scientific">Streptomyces botrytidirepellens</name>
    <dbReference type="NCBI Taxonomy" id="2486417"/>
    <lineage>
        <taxon>Bacteria</taxon>
        <taxon>Bacillati</taxon>
        <taxon>Actinomycetota</taxon>
        <taxon>Actinomycetes</taxon>
        <taxon>Kitasatosporales</taxon>
        <taxon>Streptomycetaceae</taxon>
        <taxon>Streptomyces</taxon>
    </lineage>
</organism>
<evidence type="ECO:0000313" key="4">
    <source>
        <dbReference type="Proteomes" id="UP000275401"/>
    </source>
</evidence>
<keyword evidence="3" id="KW-0067">ATP-binding</keyword>
<evidence type="ECO:0000313" key="3">
    <source>
        <dbReference type="EMBL" id="RNG26255.1"/>
    </source>
</evidence>
<dbReference type="InterPro" id="IPR050267">
    <property type="entry name" value="Anti-sigma-factor_SerPK"/>
</dbReference>
<evidence type="ECO:0000256" key="1">
    <source>
        <dbReference type="ARBA" id="ARBA00022527"/>
    </source>
</evidence>
<keyword evidence="3" id="KW-0547">Nucleotide-binding</keyword>
<dbReference type="InterPro" id="IPR036890">
    <property type="entry name" value="HATPase_C_sf"/>
</dbReference>
<dbReference type="InterPro" id="IPR003594">
    <property type="entry name" value="HATPase_dom"/>
</dbReference>
<reference evidence="3 4" key="1">
    <citation type="submission" date="2018-11" db="EMBL/GenBank/DDBJ databases">
        <title>The Potential of Streptomyces as Biocontrol Agents against the Tomato grey mould, Botrytis cinerea (Gray mold) Frontiers in Microbiology.</title>
        <authorList>
            <person name="Li D."/>
        </authorList>
    </citation>
    <scope>NUCLEOTIDE SEQUENCE [LARGE SCALE GENOMIC DNA]</scope>
    <source>
        <strain evidence="3 4">NEAU-LD23</strain>
    </source>
</reference>
<dbReference type="AlphaFoldDB" id="A0A3M8WCF0"/>
<keyword evidence="1" id="KW-0418">Kinase</keyword>
<keyword evidence="1" id="KW-0808">Transferase</keyword>
<dbReference type="SUPFAM" id="SSF55874">
    <property type="entry name" value="ATPase domain of HSP90 chaperone/DNA topoisomerase II/histidine kinase"/>
    <property type="match status" value="1"/>
</dbReference>
<gene>
    <name evidence="3" type="ORF">EEJ42_15565</name>
</gene>
<dbReference type="Pfam" id="PF13581">
    <property type="entry name" value="HATPase_c_2"/>
    <property type="match status" value="1"/>
</dbReference>
<dbReference type="EMBL" id="RIBZ01000203">
    <property type="protein sequence ID" value="RNG26255.1"/>
    <property type="molecule type" value="Genomic_DNA"/>
</dbReference>
<dbReference type="Proteomes" id="UP000275401">
    <property type="component" value="Unassembled WGS sequence"/>
</dbReference>